<dbReference type="Gene3D" id="3.40.50.1000">
    <property type="entry name" value="HAD superfamily/HAD-like"/>
    <property type="match status" value="1"/>
</dbReference>
<accession>A0A1B8YDK4</accession>
<dbReference type="GO" id="GO:0046872">
    <property type="term" value="F:metal ion binding"/>
    <property type="evidence" value="ECO:0007669"/>
    <property type="project" value="UniProtKB-KW"/>
</dbReference>
<proteinExistence type="predicted"/>
<evidence type="ECO:0008006" key="4">
    <source>
        <dbReference type="Google" id="ProtNLM"/>
    </source>
</evidence>
<sequence>MNNIDTQVEVTNKPVKCVIWDLDNTIWEGVLSEQDEVKLKENIAQIIKKLDNMGILQSISSRNDASDAMAKLREFELDEYFIYPQINWGPKSLSIERIQKSLNISTDTFIFVDDQIMERDEVNSKHPEVVCIDALEYKTILDLPRIANMEISDDAKLRRSRYQDDILRKNEEEQFVGTPEDFLSQLDMKFYIAKAEEEDLLRAEELTQRTNQLNSTGITYNRDELSELMASDDHDLFVFELVDKYGSYGKIGLALVQYKGDTDYIKLLLMSCRTLSRGVGSIALTYIMKQAKEKSHNLHAEFKRTQRNRQMYVTYQFSGFKKCQELSDDTIIFSHDLSQVPDFPRYVKIEIN</sequence>
<dbReference type="NCBIfam" id="TIGR01681">
    <property type="entry name" value="HAD-SF-IIIC"/>
    <property type="match status" value="1"/>
</dbReference>
<evidence type="ECO:0000313" key="3">
    <source>
        <dbReference type="Proteomes" id="UP000092665"/>
    </source>
</evidence>
<protein>
    <recommendedName>
        <fullName evidence="4">N-acetyltransferase domain-containing protein</fullName>
    </recommendedName>
</protein>
<dbReference type="EMBL" id="LOIC01000083">
    <property type="protein sequence ID" value="OCA53244.1"/>
    <property type="molecule type" value="Genomic_DNA"/>
</dbReference>
<dbReference type="NCBIfam" id="TIGR01686">
    <property type="entry name" value="FkbH"/>
    <property type="match status" value="1"/>
</dbReference>
<dbReference type="Proteomes" id="UP000092665">
    <property type="component" value="Unassembled WGS sequence"/>
</dbReference>
<evidence type="ECO:0000313" key="2">
    <source>
        <dbReference type="EMBL" id="OCA53244.1"/>
    </source>
</evidence>
<name>A0A1B8YDK4_9GAMM</name>
<keyword evidence="1" id="KW-0479">Metal-binding</keyword>
<dbReference type="InterPro" id="IPR041492">
    <property type="entry name" value="HAD_2"/>
</dbReference>
<reference evidence="3" key="1">
    <citation type="submission" date="2015-11" db="EMBL/GenBank/DDBJ databases">
        <authorList>
            <person name="Tobias N.J."/>
            <person name="Mishra B."/>
            <person name="Gupta D.K."/>
            <person name="Thines M."/>
            <person name="Stinear T.P."/>
            <person name="Bode H.B."/>
        </authorList>
    </citation>
    <scope>NUCLEOTIDE SEQUENCE [LARGE SCALE GENOMIC DNA]</scope>
    <source>
        <strain evidence="3">PB45.5</strain>
    </source>
</reference>
<dbReference type="InterPro" id="IPR036412">
    <property type="entry name" value="HAD-like_sf"/>
</dbReference>
<organism evidence="2 3">
    <name type="scientific">Photorhabdus namnaonensis</name>
    <dbReference type="NCBI Taxonomy" id="1851568"/>
    <lineage>
        <taxon>Bacteria</taxon>
        <taxon>Pseudomonadati</taxon>
        <taxon>Pseudomonadota</taxon>
        <taxon>Gammaproteobacteria</taxon>
        <taxon>Enterobacterales</taxon>
        <taxon>Morganellaceae</taxon>
        <taxon>Photorhabdus</taxon>
    </lineage>
</organism>
<dbReference type="InterPro" id="IPR023214">
    <property type="entry name" value="HAD_sf"/>
</dbReference>
<gene>
    <name evidence="2" type="ORF">Phpb_03728</name>
</gene>
<dbReference type="InterPro" id="IPR010033">
    <property type="entry name" value="HAD_SF_ppase_IIIC"/>
</dbReference>
<dbReference type="Pfam" id="PF13419">
    <property type="entry name" value="HAD_2"/>
    <property type="match status" value="1"/>
</dbReference>
<comment type="caution">
    <text evidence="2">The sequence shown here is derived from an EMBL/GenBank/DDBJ whole genome shotgun (WGS) entry which is preliminary data.</text>
</comment>
<keyword evidence="3" id="KW-1185">Reference proteome</keyword>
<dbReference type="AlphaFoldDB" id="A0A1B8YDK4"/>
<dbReference type="SUPFAM" id="SSF56784">
    <property type="entry name" value="HAD-like"/>
    <property type="match status" value="1"/>
</dbReference>
<evidence type="ECO:0000256" key="1">
    <source>
        <dbReference type="ARBA" id="ARBA00022723"/>
    </source>
</evidence>
<dbReference type="RefSeq" id="WP_065391641.1">
    <property type="nucleotide sequence ID" value="NZ_CAWMQN010000083.1"/>
</dbReference>
<dbReference type="InterPro" id="IPR010037">
    <property type="entry name" value="FkbH_domain"/>
</dbReference>
<dbReference type="PATRIC" id="fig|29488.15.peg.4093"/>